<sequence length="189" mass="21436">MLARRIYVDETKQQGFVLVAGVVVASDQDDIRRTLRELTKPGQNRIHMRNENDARKRQIADAVGRMPVTAWVYKSSDRGCAEKDARAACMRRVVEDAVAEGIDHLVIEQDDSMVGWDSQALIDATRDLGVRETFRWEHNRARTETLLSVPDVIAWCYGKSGYHSRIAPLVAKEVPVLTAPTLGRRPRRR</sequence>
<dbReference type="AlphaFoldDB" id="A0AAW6REY5"/>
<dbReference type="EMBL" id="JARUXG010000017">
    <property type="protein sequence ID" value="MDG6783086.1"/>
    <property type="molecule type" value="Genomic_DNA"/>
</dbReference>
<proteinExistence type="predicted"/>
<evidence type="ECO:0000313" key="1">
    <source>
        <dbReference type="EMBL" id="MDG6783086.1"/>
    </source>
</evidence>
<name>A0AAW6REY5_GORRU</name>
<protein>
    <recommendedName>
        <fullName evidence="2">DUF3800 domain-containing protein</fullName>
    </recommendedName>
</protein>
<evidence type="ECO:0008006" key="2">
    <source>
        <dbReference type="Google" id="ProtNLM"/>
    </source>
</evidence>
<comment type="caution">
    <text evidence="1">The sequence shown here is derived from an EMBL/GenBank/DDBJ whole genome shotgun (WGS) entry which is preliminary data.</text>
</comment>
<geneLocation type="plasmid" evidence="1">
    <name>p1517_part_2</name>
</geneLocation>
<organism evidence="1">
    <name type="scientific">Gordonia rubripertincta</name>
    <name type="common">Rhodococcus corallinus</name>
    <dbReference type="NCBI Taxonomy" id="36822"/>
    <lineage>
        <taxon>Bacteria</taxon>
        <taxon>Bacillati</taxon>
        <taxon>Actinomycetota</taxon>
        <taxon>Actinomycetes</taxon>
        <taxon>Mycobacteriales</taxon>
        <taxon>Gordoniaceae</taxon>
        <taxon>Gordonia</taxon>
    </lineage>
</organism>
<gene>
    <name evidence="1" type="ORF">QBL07_19900</name>
</gene>
<keyword evidence="1" id="KW-0614">Plasmid</keyword>
<accession>A0AAW6REY5</accession>
<reference evidence="1" key="1">
    <citation type="submission" date="2023-04" db="EMBL/GenBank/DDBJ databases">
        <title>Characterization and analysis of the complete genome of Gordonia rubripertincta 112, the degrader of aromatic and aliphatic compounds.</title>
        <authorList>
            <person name="Frantsuzova E."/>
            <person name="Bogun A."/>
            <person name="Delegan Y."/>
        </authorList>
    </citation>
    <scope>NUCLEOTIDE SEQUENCE</scope>
    <source>
        <strain evidence="1">112</strain>
        <plasmid evidence="1">p1517_part_2</plasmid>
    </source>
</reference>
<dbReference type="RefSeq" id="WP_005199733.1">
    <property type="nucleotide sequence ID" value="NZ_CP178557.1"/>
</dbReference>